<comment type="similarity">
    <text evidence="2">Belongs to the GMC oxidoreductase family.</text>
</comment>
<dbReference type="GO" id="GO:0016614">
    <property type="term" value="F:oxidoreductase activity, acting on CH-OH group of donors"/>
    <property type="evidence" value="ECO:0007669"/>
    <property type="project" value="InterPro"/>
</dbReference>
<evidence type="ECO:0000256" key="5">
    <source>
        <dbReference type="ARBA" id="ARBA00023002"/>
    </source>
</evidence>
<dbReference type="Gene3D" id="3.30.410.40">
    <property type="match status" value="1"/>
</dbReference>
<comment type="cofactor">
    <cofactor evidence="1">
        <name>FAD</name>
        <dbReference type="ChEBI" id="CHEBI:57692"/>
    </cofactor>
</comment>
<dbReference type="SUPFAM" id="SSF51905">
    <property type="entry name" value="FAD/NAD(P)-binding domain"/>
    <property type="match status" value="1"/>
</dbReference>
<keyword evidence="5" id="KW-0560">Oxidoreductase</keyword>
<evidence type="ECO:0000256" key="6">
    <source>
        <dbReference type="SAM" id="MobiDB-lite"/>
    </source>
</evidence>
<evidence type="ECO:0000259" key="8">
    <source>
        <dbReference type="Pfam" id="PF05199"/>
    </source>
</evidence>
<evidence type="ECO:0000256" key="3">
    <source>
        <dbReference type="ARBA" id="ARBA00022630"/>
    </source>
</evidence>
<dbReference type="AlphaFoldDB" id="A0A5K7ZPZ8"/>
<dbReference type="KEGG" id="dov:DSCO28_26250"/>
<evidence type="ECO:0000256" key="2">
    <source>
        <dbReference type="ARBA" id="ARBA00010790"/>
    </source>
</evidence>
<dbReference type="InterPro" id="IPR036188">
    <property type="entry name" value="FAD/NAD-bd_sf"/>
</dbReference>
<evidence type="ECO:0000313" key="9">
    <source>
        <dbReference type="EMBL" id="BBO82059.1"/>
    </source>
</evidence>
<dbReference type="InterPro" id="IPR000172">
    <property type="entry name" value="GMC_OxRdtase_N"/>
</dbReference>
<organism evidence="9 10">
    <name type="scientific">Desulfosarcina ovata subsp. sediminis</name>
    <dbReference type="NCBI Taxonomy" id="885957"/>
    <lineage>
        <taxon>Bacteria</taxon>
        <taxon>Pseudomonadati</taxon>
        <taxon>Thermodesulfobacteriota</taxon>
        <taxon>Desulfobacteria</taxon>
        <taxon>Desulfobacterales</taxon>
        <taxon>Desulfosarcinaceae</taxon>
        <taxon>Desulfosarcina</taxon>
    </lineage>
</organism>
<evidence type="ECO:0000313" key="10">
    <source>
        <dbReference type="Proteomes" id="UP000425960"/>
    </source>
</evidence>
<sequence length="426" mass="46778">MVRAKFPSVWQKTLEGNGTIVPTGLGGGSYLFAAIAGRPVHLEPFDKLGIDLRPHLEDAEKETWVSKTPDEFLGPTTKHMLEVTNAIGLPFETMHRHINFEKCMYSCKKSAFGCPISGAKWMGYYVAKEAEAHGAKLQLYTEVKNIIVENGVAVGLNARGLKDRQEYEIRGKTVVLAAGSLGSPTILMRSGIRGAGQRLFGDPAFVSSALLPKGNLKATFYEHGTSIGYVDNELGCFFSTNVSWSRLFWSFQQLMTAGGIRGALRAYKDYPRTINIFNKIHDEGVGRVTYDGRVSKTVTSEDEDKLNYCRYINEKIFNAMGCDPKTWQIPGYSHIKGDLTFGHPGGSCPVGVVVDKNLETELTNCFVCDISSVPSAPAKPPVLTIVTMTKWFVSQLLKRLNGQSAMNSKTSGSNLKAASEEHDSRV</sequence>
<evidence type="ECO:0000256" key="1">
    <source>
        <dbReference type="ARBA" id="ARBA00001974"/>
    </source>
</evidence>
<dbReference type="Gene3D" id="3.50.50.60">
    <property type="entry name" value="FAD/NAD(P)-binding domain"/>
    <property type="match status" value="2"/>
</dbReference>
<accession>A0A5K7ZPZ8</accession>
<dbReference type="PANTHER" id="PTHR42784:SF1">
    <property type="entry name" value="PYRANOSE 2-OXIDASE"/>
    <property type="match status" value="1"/>
</dbReference>
<feature type="domain" description="Glucose-methanol-choline oxidoreductase N-terminal" evidence="7">
    <location>
        <begin position="52"/>
        <end position="192"/>
    </location>
</feature>
<gene>
    <name evidence="9" type="ORF">DSCO28_26250</name>
</gene>
<dbReference type="GO" id="GO:0050660">
    <property type="term" value="F:flavin adenine dinucleotide binding"/>
    <property type="evidence" value="ECO:0007669"/>
    <property type="project" value="InterPro"/>
</dbReference>
<feature type="domain" description="Glucose-methanol-choline oxidoreductase C-terminal" evidence="8">
    <location>
        <begin position="340"/>
        <end position="388"/>
    </location>
</feature>
<dbReference type="Pfam" id="PF05199">
    <property type="entry name" value="GMC_oxred_C"/>
    <property type="match status" value="1"/>
</dbReference>
<evidence type="ECO:0000256" key="4">
    <source>
        <dbReference type="ARBA" id="ARBA00022827"/>
    </source>
</evidence>
<protein>
    <submittedName>
        <fullName evidence="9">Ferredoxin</fullName>
    </submittedName>
</protein>
<dbReference type="InterPro" id="IPR051473">
    <property type="entry name" value="P2Ox-like"/>
</dbReference>
<feature type="region of interest" description="Disordered" evidence="6">
    <location>
        <begin position="404"/>
        <end position="426"/>
    </location>
</feature>
<dbReference type="Pfam" id="PF00732">
    <property type="entry name" value="GMC_oxred_N"/>
    <property type="match status" value="1"/>
</dbReference>
<evidence type="ECO:0000259" key="7">
    <source>
        <dbReference type="Pfam" id="PF00732"/>
    </source>
</evidence>
<dbReference type="EMBL" id="AP021876">
    <property type="protein sequence ID" value="BBO82059.1"/>
    <property type="molecule type" value="Genomic_DNA"/>
</dbReference>
<reference evidence="9 10" key="1">
    <citation type="submission" date="2019-11" db="EMBL/GenBank/DDBJ databases">
        <title>Comparative genomics of hydrocarbon-degrading Desulfosarcina strains.</title>
        <authorList>
            <person name="Watanabe M."/>
            <person name="Kojima H."/>
            <person name="Fukui M."/>
        </authorList>
    </citation>
    <scope>NUCLEOTIDE SEQUENCE [LARGE SCALE GENOMIC DNA]</scope>
    <source>
        <strain evidence="9 10">28bB2T</strain>
    </source>
</reference>
<feature type="compositionally biased region" description="Polar residues" evidence="6">
    <location>
        <begin position="404"/>
        <end position="416"/>
    </location>
</feature>
<keyword evidence="4" id="KW-0274">FAD</keyword>
<dbReference type="InterPro" id="IPR007867">
    <property type="entry name" value="GMC_OxRtase_C"/>
</dbReference>
<name>A0A5K7ZPZ8_9BACT</name>
<dbReference type="PANTHER" id="PTHR42784">
    <property type="entry name" value="PYRANOSE 2-OXIDASE"/>
    <property type="match status" value="1"/>
</dbReference>
<proteinExistence type="inferred from homology"/>
<dbReference type="Proteomes" id="UP000425960">
    <property type="component" value="Chromosome"/>
</dbReference>
<keyword evidence="3" id="KW-0285">Flavoprotein</keyword>